<keyword evidence="4 9" id="KW-0812">Transmembrane</keyword>
<dbReference type="InParanoid" id="A0A7R8V138"/>
<dbReference type="GO" id="GO:0000139">
    <property type="term" value="C:Golgi membrane"/>
    <property type="evidence" value="ECO:0007669"/>
    <property type="project" value="UniProtKB-SubCell"/>
</dbReference>
<name>A0A7R8V138_HERIL</name>
<accession>A0A7R8V138</accession>
<evidence type="ECO:0000313" key="10">
    <source>
        <dbReference type="EMBL" id="CAD7090673.1"/>
    </source>
</evidence>
<evidence type="ECO:0000313" key="11">
    <source>
        <dbReference type="Proteomes" id="UP000594454"/>
    </source>
</evidence>
<evidence type="ECO:0000256" key="3">
    <source>
        <dbReference type="ARBA" id="ARBA00022490"/>
    </source>
</evidence>
<dbReference type="OrthoDB" id="10036464at2759"/>
<organism evidence="10 11">
    <name type="scientific">Hermetia illucens</name>
    <name type="common">Black soldier fly</name>
    <dbReference type="NCBI Taxonomy" id="343691"/>
    <lineage>
        <taxon>Eukaryota</taxon>
        <taxon>Metazoa</taxon>
        <taxon>Ecdysozoa</taxon>
        <taxon>Arthropoda</taxon>
        <taxon>Hexapoda</taxon>
        <taxon>Insecta</taxon>
        <taxon>Pterygota</taxon>
        <taxon>Neoptera</taxon>
        <taxon>Endopterygota</taxon>
        <taxon>Diptera</taxon>
        <taxon>Brachycera</taxon>
        <taxon>Stratiomyomorpha</taxon>
        <taxon>Stratiomyidae</taxon>
        <taxon>Hermetiinae</taxon>
        <taxon>Hermetia</taxon>
    </lineage>
</organism>
<dbReference type="FunCoup" id="A0A7R8V138">
    <property type="interactions" value="5"/>
</dbReference>
<gene>
    <name evidence="10" type="ORF">HERILL_LOCUS13141</name>
</gene>
<keyword evidence="6 9" id="KW-1133">Transmembrane helix</keyword>
<evidence type="ECO:0000256" key="5">
    <source>
        <dbReference type="ARBA" id="ARBA00022968"/>
    </source>
</evidence>
<evidence type="ECO:0000256" key="2">
    <source>
        <dbReference type="ARBA" id="ARBA00004496"/>
    </source>
</evidence>
<feature type="transmembrane region" description="Helical" evidence="9">
    <location>
        <begin position="90"/>
        <end position="106"/>
    </location>
</feature>
<protein>
    <submittedName>
        <fullName evidence="10">Uncharacterized protein</fullName>
    </submittedName>
</protein>
<sequence length="367" mass="43107">MEDTGLDINYADLSRPQVIAKYLENLRVLKRIAEHNWQISSRQFDDYIYTQYFAFGRNIGTFTSLYSNYQWVGGNGAELVKQIMDRKQKILLWMLYLFIALLFISYKHEASTIVLRNIQTLIYPGMKLWRKMTLPVISKFPGLTELYDESCLIMNPFFKVDDLSCEPCADVMNVLDFTHVKQTSNLVPFIFKINQEPVFMSDLFEVYKANKDVFRRDAYRVKSTNRDVTNLDEMFQDFNRTHQIPSHNLWRCNRMPPARQLRQMFVRPSRLPATGLALERFLSIDTKDAPVYPLPDAECENMYIQQALGTRTIILRPAVECRHICRTISVRLPQSFVLSYNWWYWKPISLPDQLTNSMSISLIGSYC</sequence>
<evidence type="ECO:0000256" key="9">
    <source>
        <dbReference type="SAM" id="Phobius"/>
    </source>
</evidence>
<dbReference type="AlphaFoldDB" id="A0A7R8V138"/>
<keyword evidence="7" id="KW-0333">Golgi apparatus</keyword>
<keyword evidence="11" id="KW-1185">Reference proteome</keyword>
<evidence type="ECO:0000256" key="1">
    <source>
        <dbReference type="ARBA" id="ARBA00004323"/>
    </source>
</evidence>
<evidence type="ECO:0000256" key="6">
    <source>
        <dbReference type="ARBA" id="ARBA00022989"/>
    </source>
</evidence>
<proteinExistence type="predicted"/>
<dbReference type="EMBL" id="LR899013">
    <property type="protein sequence ID" value="CAD7090673.1"/>
    <property type="molecule type" value="Genomic_DNA"/>
</dbReference>
<dbReference type="InterPro" id="IPR038757">
    <property type="entry name" value="BRAP"/>
</dbReference>
<evidence type="ECO:0000256" key="7">
    <source>
        <dbReference type="ARBA" id="ARBA00023034"/>
    </source>
</evidence>
<dbReference type="PANTHER" id="PTHR35259">
    <property type="entry name" value="BOMBESIN RECEPTOR-ACTIVATED PROTEIN C6ORF89"/>
    <property type="match status" value="1"/>
</dbReference>
<dbReference type="PANTHER" id="PTHR35259:SF1">
    <property type="entry name" value="BOMBESIN RECEPTOR-ACTIVATED PROTEIN C6ORF89"/>
    <property type="match status" value="1"/>
</dbReference>
<evidence type="ECO:0000256" key="8">
    <source>
        <dbReference type="ARBA" id="ARBA00023136"/>
    </source>
</evidence>
<keyword evidence="5" id="KW-0735">Signal-anchor</keyword>
<comment type="subcellular location">
    <subcellularLocation>
        <location evidence="2">Cytoplasm</location>
    </subcellularLocation>
    <subcellularLocation>
        <location evidence="1">Golgi apparatus membrane</location>
        <topology evidence="1">Single-pass type II membrane protein</topology>
    </subcellularLocation>
</comment>
<evidence type="ECO:0000256" key="4">
    <source>
        <dbReference type="ARBA" id="ARBA00022692"/>
    </source>
</evidence>
<dbReference type="Proteomes" id="UP000594454">
    <property type="component" value="Chromosome 5"/>
</dbReference>
<keyword evidence="3" id="KW-0963">Cytoplasm</keyword>
<reference evidence="10 11" key="1">
    <citation type="submission" date="2020-11" db="EMBL/GenBank/DDBJ databases">
        <authorList>
            <person name="Wallbank WR R."/>
            <person name="Pardo Diaz C."/>
            <person name="Kozak K."/>
            <person name="Martin S."/>
            <person name="Jiggins C."/>
            <person name="Moest M."/>
            <person name="Warren A I."/>
            <person name="Generalovic N T."/>
            <person name="Byers J.R.P. K."/>
            <person name="Montejo-Kovacevich G."/>
            <person name="Yen C E."/>
        </authorList>
    </citation>
    <scope>NUCLEOTIDE SEQUENCE [LARGE SCALE GENOMIC DNA]</scope>
</reference>
<dbReference type="OMA" id="NPFFQVE"/>
<keyword evidence="8 9" id="KW-0472">Membrane</keyword>